<evidence type="ECO:0000313" key="3">
    <source>
        <dbReference type="Proteomes" id="UP000193240"/>
    </source>
</evidence>
<evidence type="ECO:0000256" key="1">
    <source>
        <dbReference type="SAM" id="MobiDB-lite"/>
    </source>
</evidence>
<dbReference type="InParanoid" id="A0A1Y2LUN3"/>
<dbReference type="Proteomes" id="UP000193240">
    <property type="component" value="Unassembled WGS sequence"/>
</dbReference>
<proteinExistence type="predicted"/>
<organism evidence="2 3">
    <name type="scientific">Epicoccum nigrum</name>
    <name type="common">Soil fungus</name>
    <name type="synonym">Epicoccum purpurascens</name>
    <dbReference type="NCBI Taxonomy" id="105696"/>
    <lineage>
        <taxon>Eukaryota</taxon>
        <taxon>Fungi</taxon>
        <taxon>Dikarya</taxon>
        <taxon>Ascomycota</taxon>
        <taxon>Pezizomycotina</taxon>
        <taxon>Dothideomycetes</taxon>
        <taxon>Pleosporomycetidae</taxon>
        <taxon>Pleosporales</taxon>
        <taxon>Pleosporineae</taxon>
        <taxon>Didymellaceae</taxon>
        <taxon>Epicoccum</taxon>
    </lineage>
</organism>
<dbReference type="AlphaFoldDB" id="A0A1Y2LUN3"/>
<gene>
    <name evidence="2" type="ORF">B5807_07266</name>
</gene>
<evidence type="ECO:0008006" key="4">
    <source>
        <dbReference type="Google" id="ProtNLM"/>
    </source>
</evidence>
<keyword evidence="3" id="KW-1185">Reference proteome</keyword>
<protein>
    <recommendedName>
        <fullName evidence="4">BTB domain-containing protein</fullName>
    </recommendedName>
</protein>
<dbReference type="EMBL" id="KZ107848">
    <property type="protein sequence ID" value="OSS47624.1"/>
    <property type="molecule type" value="Genomic_DNA"/>
</dbReference>
<feature type="region of interest" description="Disordered" evidence="1">
    <location>
        <begin position="1"/>
        <end position="20"/>
    </location>
</feature>
<evidence type="ECO:0000313" key="2">
    <source>
        <dbReference type="EMBL" id="OSS47624.1"/>
    </source>
</evidence>
<reference evidence="2 3" key="1">
    <citation type="journal article" date="2017" name="Genome Announc.">
        <title>Genome sequence of the saprophytic ascomycete Epicoccum nigrum ICMP 19927 strain isolated from New Zealand.</title>
        <authorList>
            <person name="Fokin M."/>
            <person name="Fleetwood D."/>
            <person name="Weir B.S."/>
            <person name="Villas-Boas S.G."/>
        </authorList>
    </citation>
    <scope>NUCLEOTIDE SEQUENCE [LARGE SCALE GENOMIC DNA]</scope>
    <source>
        <strain evidence="2 3">ICMP 19927</strain>
    </source>
</reference>
<sequence>MADSEQPTPIEGAPAADVEMGEEIAVDAQAGAGEETQLTELEPETPKLVLFADLMKSPIVEVLVGSGESKTTYSAHEAVMLKSPEFAKQVEAFAPGGVRTPSSSLALRKYRP</sequence>
<accession>A0A1Y2LUN3</accession>
<name>A0A1Y2LUN3_EPING</name>